<dbReference type="Proteomes" id="UP001187221">
    <property type="component" value="Unassembled WGS sequence"/>
</dbReference>
<dbReference type="PROSITE" id="PS52016">
    <property type="entry name" value="TONB_DEPENDENT_REC_3"/>
    <property type="match status" value="1"/>
</dbReference>
<name>A0ABQ6PAN7_9SPHN</name>
<dbReference type="Gene3D" id="2.40.170.20">
    <property type="entry name" value="TonB-dependent receptor, beta-barrel domain"/>
    <property type="match status" value="1"/>
</dbReference>
<evidence type="ECO:0000259" key="18">
    <source>
        <dbReference type="Pfam" id="PF07715"/>
    </source>
</evidence>
<evidence type="ECO:0000313" key="19">
    <source>
        <dbReference type="EMBL" id="GMM61861.1"/>
    </source>
</evidence>
<dbReference type="InterPro" id="IPR000531">
    <property type="entry name" value="Beta-barrel_TonB"/>
</dbReference>
<keyword evidence="7 16" id="KW-0732">Signal</keyword>
<dbReference type="Pfam" id="PF00593">
    <property type="entry name" value="TonB_dep_Rec_b-barrel"/>
    <property type="match status" value="1"/>
</dbReference>
<feature type="domain" description="TonB-dependent receptor-like beta-barrel" evidence="17">
    <location>
        <begin position="259"/>
        <end position="714"/>
    </location>
</feature>
<dbReference type="Pfam" id="PF07715">
    <property type="entry name" value="Plug"/>
    <property type="match status" value="1"/>
</dbReference>
<comment type="similarity">
    <text evidence="2 14 15">Belongs to the TonB-dependent receptor family.</text>
</comment>
<keyword evidence="13 14" id="KW-0998">Cell outer membrane</keyword>
<evidence type="ECO:0000313" key="20">
    <source>
        <dbReference type="Proteomes" id="UP001187221"/>
    </source>
</evidence>
<keyword evidence="4 14" id="KW-1134">Transmembrane beta strand</keyword>
<dbReference type="EMBL" id="BTFW01000001">
    <property type="protein sequence ID" value="GMM61861.1"/>
    <property type="molecule type" value="Genomic_DNA"/>
</dbReference>
<evidence type="ECO:0000256" key="4">
    <source>
        <dbReference type="ARBA" id="ARBA00022452"/>
    </source>
</evidence>
<evidence type="ECO:0000256" key="13">
    <source>
        <dbReference type="ARBA" id="ARBA00023237"/>
    </source>
</evidence>
<dbReference type="PANTHER" id="PTHR32552">
    <property type="entry name" value="FERRICHROME IRON RECEPTOR-RELATED"/>
    <property type="match status" value="1"/>
</dbReference>
<reference evidence="19 20" key="1">
    <citation type="submission" date="2023-06" db="EMBL/GenBank/DDBJ databases">
        <title>Draft genome sequence of Novosphingobium sp. strain IK01.</title>
        <authorList>
            <person name="Hatamoto M."/>
            <person name="Ikarashi T."/>
            <person name="Yamaguchi T."/>
        </authorList>
    </citation>
    <scope>NUCLEOTIDE SEQUENCE [LARGE SCALE GENOMIC DNA]</scope>
    <source>
        <strain evidence="19 20">IK01</strain>
    </source>
</reference>
<keyword evidence="3 14" id="KW-0813">Transport</keyword>
<keyword evidence="10 15" id="KW-0798">TonB box</keyword>
<evidence type="ECO:0000256" key="12">
    <source>
        <dbReference type="ARBA" id="ARBA00023170"/>
    </source>
</evidence>
<proteinExistence type="inferred from homology"/>
<gene>
    <name evidence="19" type="ORF">NUTIK01_26380</name>
</gene>
<comment type="caution">
    <text evidence="19">The sequence shown here is derived from an EMBL/GenBank/DDBJ whole genome shotgun (WGS) entry which is preliminary data.</text>
</comment>
<keyword evidence="8" id="KW-0408">Iron</keyword>
<feature type="domain" description="TonB-dependent receptor plug" evidence="18">
    <location>
        <begin position="82"/>
        <end position="184"/>
    </location>
</feature>
<dbReference type="SUPFAM" id="SSF56935">
    <property type="entry name" value="Porins"/>
    <property type="match status" value="1"/>
</dbReference>
<evidence type="ECO:0000256" key="2">
    <source>
        <dbReference type="ARBA" id="ARBA00009810"/>
    </source>
</evidence>
<evidence type="ECO:0000259" key="17">
    <source>
        <dbReference type="Pfam" id="PF00593"/>
    </source>
</evidence>
<accession>A0ABQ6PAN7</accession>
<dbReference type="InterPro" id="IPR037066">
    <property type="entry name" value="Plug_dom_sf"/>
</dbReference>
<evidence type="ECO:0000256" key="9">
    <source>
        <dbReference type="ARBA" id="ARBA00023065"/>
    </source>
</evidence>
<protein>
    <submittedName>
        <fullName evidence="19">TonB-dependent siderophore receptor</fullName>
    </submittedName>
</protein>
<keyword evidence="9" id="KW-0406">Ion transport</keyword>
<evidence type="ECO:0000256" key="16">
    <source>
        <dbReference type="SAM" id="SignalP"/>
    </source>
</evidence>
<comment type="subcellular location">
    <subcellularLocation>
        <location evidence="1 14">Cell outer membrane</location>
        <topology evidence="1 14">Multi-pass membrane protein</topology>
    </subcellularLocation>
</comment>
<evidence type="ECO:0000256" key="5">
    <source>
        <dbReference type="ARBA" id="ARBA00022496"/>
    </source>
</evidence>
<dbReference type="InterPro" id="IPR036942">
    <property type="entry name" value="Beta-barrel_TonB_sf"/>
</dbReference>
<keyword evidence="5" id="KW-0410">Iron transport</keyword>
<dbReference type="InterPro" id="IPR012910">
    <property type="entry name" value="Plug_dom"/>
</dbReference>
<keyword evidence="12 19" id="KW-0675">Receptor</keyword>
<dbReference type="PANTHER" id="PTHR32552:SF68">
    <property type="entry name" value="FERRICHROME OUTER MEMBRANE TRANSPORTER_PHAGE RECEPTOR"/>
    <property type="match status" value="1"/>
</dbReference>
<evidence type="ECO:0000256" key="11">
    <source>
        <dbReference type="ARBA" id="ARBA00023136"/>
    </source>
</evidence>
<keyword evidence="6 14" id="KW-0812">Transmembrane</keyword>
<evidence type="ECO:0000256" key="10">
    <source>
        <dbReference type="ARBA" id="ARBA00023077"/>
    </source>
</evidence>
<evidence type="ECO:0000256" key="7">
    <source>
        <dbReference type="ARBA" id="ARBA00022729"/>
    </source>
</evidence>
<evidence type="ECO:0000256" key="6">
    <source>
        <dbReference type="ARBA" id="ARBA00022692"/>
    </source>
</evidence>
<dbReference type="InterPro" id="IPR010105">
    <property type="entry name" value="TonB_sidphr_rcpt"/>
</dbReference>
<dbReference type="NCBIfam" id="TIGR01783">
    <property type="entry name" value="TonB-siderophor"/>
    <property type="match status" value="1"/>
</dbReference>
<evidence type="ECO:0000256" key="1">
    <source>
        <dbReference type="ARBA" id="ARBA00004571"/>
    </source>
</evidence>
<evidence type="ECO:0000256" key="3">
    <source>
        <dbReference type="ARBA" id="ARBA00022448"/>
    </source>
</evidence>
<feature type="signal peptide" evidence="16">
    <location>
        <begin position="1"/>
        <end position="41"/>
    </location>
</feature>
<evidence type="ECO:0000256" key="8">
    <source>
        <dbReference type="ARBA" id="ARBA00023004"/>
    </source>
</evidence>
<keyword evidence="20" id="KW-1185">Reference proteome</keyword>
<dbReference type="InterPro" id="IPR039426">
    <property type="entry name" value="TonB-dep_rcpt-like"/>
</dbReference>
<keyword evidence="11 14" id="KW-0472">Membrane</keyword>
<feature type="chain" id="PRO_5046933597" evidence="16">
    <location>
        <begin position="42"/>
        <end position="749"/>
    </location>
</feature>
<evidence type="ECO:0000256" key="15">
    <source>
        <dbReference type="RuleBase" id="RU003357"/>
    </source>
</evidence>
<organism evidence="19 20">
    <name type="scientific">Novosphingobium pituita</name>
    <dbReference type="NCBI Taxonomy" id="3056842"/>
    <lineage>
        <taxon>Bacteria</taxon>
        <taxon>Pseudomonadati</taxon>
        <taxon>Pseudomonadota</taxon>
        <taxon>Alphaproteobacteria</taxon>
        <taxon>Sphingomonadales</taxon>
        <taxon>Sphingomonadaceae</taxon>
        <taxon>Novosphingobium</taxon>
    </lineage>
</organism>
<dbReference type="Gene3D" id="2.170.130.10">
    <property type="entry name" value="TonB-dependent receptor, plug domain"/>
    <property type="match status" value="1"/>
</dbReference>
<evidence type="ECO:0000256" key="14">
    <source>
        <dbReference type="PROSITE-ProRule" id="PRU01360"/>
    </source>
</evidence>
<dbReference type="CDD" id="cd01347">
    <property type="entry name" value="ligand_gated_channel"/>
    <property type="match status" value="1"/>
</dbReference>
<sequence>MQRDKVDKDKIMHARLRGFGKIGAGLMLSASLLALGAPARAAESSDAASPESASGDSEGQIVVRGLHDDMESLAATKSPLPIAETPQSISVVTADDIARLGLANLNQSLRYVAGITPETRGASAEVYDQFKLRGFDAPVYLDGLKQFASASGYASPQVDMSRLDSIEVVKGPASALYGQSSPGGLVAMSSKLPLDEAFYGAASATYGSYNLYRVDADVGGKLSDAVSVRLYGSANGADTQQYYGSRARQTLSGAVTFKIDPATTLTVLGAWSHDPKNGNYSGAPGYGTLFDNPNGKIDTRYADGEPSNYFRRNQEAGTYILTHDFGASWHFRASGRYQHVDTDLGAIYETGVPADAAMAQFARASYATHETLDNWTFDHQLSGTFTTGPVRHALLVGVDYQTAHSFEAAAFGTAQPINAYDPVYGTQQAPTSPYTVPGYTPGAYADVTTYNIRQHQTGIYAQDTMSWGGLRLMLSGRHDWASIRSGTDSQTDRKFTGRAGLLYKTSFGLAPYVSYATSFEPQSARLATGGLARPSLGKQVEVGAKFQPNGSAILVTAAWFHIEQTGVVTTNPVTFLSSQSGKYRSEGFEIEARAPLPYGFALRAAYSHQRVRDVADDDARYVGGGLIGAGDGNLAVNLDWTARSGPLKGLNLGAGLRHVDGVYGGVFDQTLTGNAYRQYYTPSYTLIDAMAHYDLANLDPRLQGLNLALNVTNLFNKKYLTSCYLYPAYSAWCWYGQRRTIQGTISFRW</sequence>